<evidence type="ECO:0000256" key="3">
    <source>
        <dbReference type="SAM" id="MobiDB-lite"/>
    </source>
</evidence>
<reference evidence="5" key="1">
    <citation type="journal article" date="2019" name="Int. J. Syst. Evol. Microbiol.">
        <title>The Global Catalogue of Microorganisms (GCM) 10K type strain sequencing project: providing services to taxonomists for standard genome sequencing and annotation.</title>
        <authorList>
            <consortium name="The Broad Institute Genomics Platform"/>
            <consortium name="The Broad Institute Genome Sequencing Center for Infectious Disease"/>
            <person name="Wu L."/>
            <person name="Ma J."/>
        </authorList>
    </citation>
    <scope>NUCLEOTIDE SEQUENCE [LARGE SCALE GENOMIC DNA]</scope>
    <source>
        <strain evidence="5">NBRC 108730</strain>
    </source>
</reference>
<evidence type="ECO:0000313" key="4">
    <source>
        <dbReference type="EMBL" id="GMA87688.1"/>
    </source>
</evidence>
<keyword evidence="2" id="KW-0378">Hydrolase</keyword>
<accession>A0ABQ6JHL3</accession>
<dbReference type="Proteomes" id="UP001157017">
    <property type="component" value="Unassembled WGS sequence"/>
</dbReference>
<sequence length="496" mass="52630">MLPGLSDQAPTPTTGGLTRTLKPLLGAAALGGHVSASVVDDATGTRLLGRDAGSARAPASTASLLTGVAVLSAVGGATTLPTTVVQGAGADEVVLVGGGDMMLGTGASKPRSAEGRAGLGTLARQVADALSREGRTRVAVRFDDSLFTGGTVAPGWAAVDIGYGLTGRVAALGLDRDRAVPGHPAPADLALSAARAFASALDAAGISVTGAPVRTKAPAGARRLGLVRSAPVQDVLSVALHESDNALAEGLAHLTARAVKRPATFADAPQAVLDQVQHVGIDTGPTVLLDGSGLTRGSLVPAAVLTDVLRAAGSREHPEPAATARRPAGRRVQRHPRRPLHRAPGPRRRRRGARQDRHAHRHQHPGRRHRRRRRAAARVRRPRRPRADRRHRRRPAHHGPDRRGARGLRLPLTPARPRWARRRHVGSGHERPQRARPGSSTGTWRRRPPGGWPARDPWCRRGRPRRRWARCGPRPPRRALTSPRSPGCTRRPTTPW</sequence>
<feature type="compositionally biased region" description="Basic residues" evidence="3">
    <location>
        <begin position="327"/>
        <end position="397"/>
    </location>
</feature>
<dbReference type="Pfam" id="PF02113">
    <property type="entry name" value="Peptidase_S13"/>
    <property type="match status" value="2"/>
</dbReference>
<evidence type="ECO:0000256" key="2">
    <source>
        <dbReference type="ARBA" id="ARBA00022801"/>
    </source>
</evidence>
<proteinExistence type="inferred from homology"/>
<gene>
    <name evidence="4" type="ORF">GCM10025868_29380</name>
</gene>
<dbReference type="SUPFAM" id="SSF56601">
    <property type="entry name" value="beta-lactamase/transpeptidase-like"/>
    <property type="match status" value="1"/>
</dbReference>
<dbReference type="InterPro" id="IPR012338">
    <property type="entry name" value="Beta-lactam/transpept-like"/>
</dbReference>
<dbReference type="InterPro" id="IPR000667">
    <property type="entry name" value="Peptidase_S13"/>
</dbReference>
<feature type="compositionally biased region" description="Basic residues" evidence="3">
    <location>
        <begin position="460"/>
        <end position="469"/>
    </location>
</feature>
<dbReference type="PANTHER" id="PTHR30023">
    <property type="entry name" value="D-ALANYL-D-ALANINE CARBOXYPEPTIDASE"/>
    <property type="match status" value="1"/>
</dbReference>
<comment type="caution">
    <text evidence="4">The sequence shown here is derived from an EMBL/GenBank/DDBJ whole genome shotgun (WGS) entry which is preliminary data.</text>
</comment>
<organism evidence="4 5">
    <name type="scientific">Angustibacter aerolatus</name>
    <dbReference type="NCBI Taxonomy" id="1162965"/>
    <lineage>
        <taxon>Bacteria</taxon>
        <taxon>Bacillati</taxon>
        <taxon>Actinomycetota</taxon>
        <taxon>Actinomycetes</taxon>
        <taxon>Kineosporiales</taxon>
        <taxon>Kineosporiaceae</taxon>
    </lineage>
</organism>
<dbReference type="PRINTS" id="PR00922">
    <property type="entry name" value="DADACBPTASE3"/>
</dbReference>
<dbReference type="EMBL" id="BSUZ01000001">
    <property type="protein sequence ID" value="GMA87688.1"/>
    <property type="molecule type" value="Genomic_DNA"/>
</dbReference>
<keyword evidence="5" id="KW-1185">Reference proteome</keyword>
<protein>
    <submittedName>
        <fullName evidence="4">Uncharacterized protein</fullName>
    </submittedName>
</protein>
<evidence type="ECO:0000313" key="5">
    <source>
        <dbReference type="Proteomes" id="UP001157017"/>
    </source>
</evidence>
<comment type="similarity">
    <text evidence="1">Belongs to the peptidase S13 family.</text>
</comment>
<evidence type="ECO:0000256" key="1">
    <source>
        <dbReference type="ARBA" id="ARBA00006096"/>
    </source>
</evidence>
<dbReference type="Gene3D" id="3.40.710.10">
    <property type="entry name" value="DD-peptidase/beta-lactamase superfamily"/>
    <property type="match status" value="2"/>
</dbReference>
<name>A0ABQ6JHL3_9ACTN</name>
<feature type="region of interest" description="Disordered" evidence="3">
    <location>
        <begin position="311"/>
        <end position="496"/>
    </location>
</feature>
<dbReference type="PANTHER" id="PTHR30023:SF0">
    <property type="entry name" value="PENICILLIN-SENSITIVE CARBOXYPEPTIDASE A"/>
    <property type="match status" value="1"/>
</dbReference>